<evidence type="ECO:0000256" key="7">
    <source>
        <dbReference type="ARBA" id="ARBA00023004"/>
    </source>
</evidence>
<dbReference type="EMBL" id="CEKZ01000014">
    <property type="protein sequence ID" value="CEQ04775.1"/>
    <property type="molecule type" value="Genomic_DNA"/>
</dbReference>
<feature type="binding site" evidence="10">
    <location>
        <begin position="971"/>
        <end position="974"/>
    </location>
    <ligand>
        <name>thiamine diphosphate</name>
        <dbReference type="ChEBI" id="CHEBI:58937"/>
    </ligand>
</feature>
<evidence type="ECO:0000256" key="8">
    <source>
        <dbReference type="ARBA" id="ARBA00023014"/>
    </source>
</evidence>
<feature type="site" description="Important for catalytic activity" evidence="11">
    <location>
        <position position="114"/>
    </location>
</feature>
<keyword evidence="2 9" id="KW-0813">Transport</keyword>
<dbReference type="Gene3D" id="3.30.70.20">
    <property type="match status" value="1"/>
</dbReference>
<dbReference type="Proteomes" id="UP000049127">
    <property type="component" value="Unassembled WGS sequence"/>
</dbReference>
<organism evidence="14 15">
    <name type="scientific">Paraclostridium sordellii</name>
    <name type="common">Clostridium sordellii</name>
    <dbReference type="NCBI Taxonomy" id="1505"/>
    <lineage>
        <taxon>Bacteria</taxon>
        <taxon>Bacillati</taxon>
        <taxon>Bacillota</taxon>
        <taxon>Clostridia</taxon>
        <taxon>Peptostreptococcales</taxon>
        <taxon>Peptostreptococcaceae</taxon>
        <taxon>Paraclostridium</taxon>
    </lineage>
</organism>
<dbReference type="PANTHER" id="PTHR32154:SF0">
    <property type="entry name" value="PYRUVATE-FLAVODOXIN OXIDOREDUCTASE-RELATED"/>
    <property type="match status" value="1"/>
</dbReference>
<dbReference type="CDD" id="cd07034">
    <property type="entry name" value="TPP_PYR_PFOR_IOR-alpha_like"/>
    <property type="match status" value="1"/>
</dbReference>
<keyword evidence="7 12" id="KW-0408">Iron</keyword>
<feature type="binding site" evidence="12">
    <location>
        <position position="699"/>
    </location>
    <ligand>
        <name>[4Fe-4S] cluster</name>
        <dbReference type="ChEBI" id="CHEBI:49883"/>
        <label>2</label>
    </ligand>
</feature>
<feature type="site" description="Important for catalytic activity" evidence="11">
    <location>
        <position position="31"/>
    </location>
</feature>
<evidence type="ECO:0000256" key="5">
    <source>
        <dbReference type="ARBA" id="ARBA00022982"/>
    </source>
</evidence>
<evidence type="ECO:0000256" key="4">
    <source>
        <dbReference type="ARBA" id="ARBA00022723"/>
    </source>
</evidence>
<dbReference type="Pfam" id="PF02775">
    <property type="entry name" value="TPP_enzyme_C"/>
    <property type="match status" value="1"/>
</dbReference>
<feature type="binding site" evidence="12">
    <location>
        <position position="748"/>
    </location>
    <ligand>
        <name>[4Fe-4S] cluster</name>
        <dbReference type="ChEBI" id="CHEBI:49883"/>
        <label>2</label>
    </ligand>
</feature>
<evidence type="ECO:0000313" key="14">
    <source>
        <dbReference type="EMBL" id="CEQ04775.1"/>
    </source>
</evidence>
<feature type="binding site" evidence="10">
    <location>
        <begin position="1000"/>
        <end position="1005"/>
    </location>
    <ligand>
        <name>thiamine diphosphate</name>
        <dbReference type="ChEBI" id="CHEBI:58937"/>
    </ligand>
</feature>
<dbReference type="InterPro" id="IPR009014">
    <property type="entry name" value="Transketo_C/PFOR_II"/>
</dbReference>
<dbReference type="InterPro" id="IPR011895">
    <property type="entry name" value="Pyrv_flavodox_OxRed"/>
</dbReference>
<proteinExistence type="inferred from homology"/>
<keyword evidence="8 12" id="KW-0411">Iron-sulfur</keyword>
<feature type="binding site" evidence="12">
    <location>
        <position position="689"/>
    </location>
    <ligand>
        <name>[4Fe-4S] cluster</name>
        <dbReference type="ChEBI" id="CHEBI:49883"/>
        <label>1</label>
    </ligand>
</feature>
<feature type="binding site" evidence="12">
    <location>
        <position position="817"/>
    </location>
    <ligand>
        <name>[4Fe-4S] cluster</name>
        <dbReference type="ChEBI" id="CHEBI:49883"/>
        <label>3</label>
    </ligand>
</feature>
<dbReference type="Pfam" id="PF17147">
    <property type="entry name" value="PFOR_II"/>
    <property type="match status" value="1"/>
</dbReference>
<dbReference type="InterPro" id="IPR033412">
    <property type="entry name" value="PFOR_II"/>
</dbReference>
<dbReference type="SMART" id="SM00890">
    <property type="entry name" value="EKR"/>
    <property type="match status" value="1"/>
</dbReference>
<name>A0A0A8W5L0_PARSO</name>
<feature type="binding site" evidence="12">
    <location>
        <position position="745"/>
    </location>
    <ligand>
        <name>[4Fe-4S] cluster</name>
        <dbReference type="ChEBI" id="CHEBI:49883"/>
        <label>2</label>
    </ligand>
</feature>
<feature type="site" description="Important for catalytic activity" evidence="11">
    <location>
        <position position="64"/>
    </location>
</feature>
<feature type="binding site" evidence="12">
    <location>
        <position position="1080"/>
    </location>
    <ligand>
        <name>[4Fe-4S] cluster</name>
        <dbReference type="ChEBI" id="CHEBI:49883"/>
        <label>3</label>
    </ligand>
</feature>
<feature type="domain" description="4Fe-4S ferredoxin-type" evidence="13">
    <location>
        <begin position="680"/>
        <end position="709"/>
    </location>
</feature>
<feature type="binding site" evidence="12">
    <location>
        <position position="842"/>
    </location>
    <ligand>
        <name>[4Fe-4S] cluster</name>
        <dbReference type="ChEBI" id="CHEBI:49883"/>
        <label>3</label>
    </ligand>
</feature>
<dbReference type="Pfam" id="PF10371">
    <property type="entry name" value="EKR"/>
    <property type="match status" value="1"/>
</dbReference>
<evidence type="ECO:0000259" key="13">
    <source>
        <dbReference type="PROSITE" id="PS51379"/>
    </source>
</evidence>
<reference evidence="15" key="1">
    <citation type="submission" date="2015-01" db="EMBL/GenBank/DDBJ databases">
        <authorList>
            <person name="Aslett M.A."/>
            <person name="De Silva N."/>
        </authorList>
    </citation>
    <scope>NUCLEOTIDE SEQUENCE [LARGE SCALE GENOMIC DNA]</scope>
    <source>
        <strain evidence="15">R28058</strain>
    </source>
</reference>
<feature type="binding site" evidence="12">
    <location>
        <position position="695"/>
    </location>
    <ligand>
        <name>[4Fe-4S] cluster</name>
        <dbReference type="ChEBI" id="CHEBI:49883"/>
        <label>1</label>
    </ligand>
</feature>
<dbReference type="Pfam" id="PF01855">
    <property type="entry name" value="POR_N"/>
    <property type="match status" value="1"/>
</dbReference>
<keyword evidence="5 9" id="KW-0249">Electron transport</keyword>
<feature type="binding site" evidence="10">
    <location>
        <position position="114"/>
    </location>
    <ligand>
        <name>pyruvate</name>
        <dbReference type="ChEBI" id="CHEBI:15361"/>
    </ligand>
</feature>
<dbReference type="Gene3D" id="3.40.50.970">
    <property type="match status" value="2"/>
</dbReference>
<dbReference type="SUPFAM" id="SSF53323">
    <property type="entry name" value="Pyruvate-ferredoxin oxidoreductase, PFOR, domain III"/>
    <property type="match status" value="1"/>
</dbReference>
<dbReference type="FunFam" id="3.40.50.970:FF:000012">
    <property type="entry name" value="Pyruvate:ferredoxin (Flavodoxin) oxidoreductase"/>
    <property type="match status" value="1"/>
</dbReference>
<evidence type="ECO:0000256" key="6">
    <source>
        <dbReference type="ARBA" id="ARBA00023002"/>
    </source>
</evidence>
<dbReference type="GO" id="GO:0030976">
    <property type="term" value="F:thiamine pyrophosphate binding"/>
    <property type="evidence" value="ECO:0007669"/>
    <property type="project" value="InterPro"/>
</dbReference>
<feature type="binding site" evidence="12">
    <location>
        <position position="751"/>
    </location>
    <ligand>
        <name>[4Fe-4S] cluster</name>
        <dbReference type="ChEBI" id="CHEBI:49883"/>
        <label>2</label>
    </ligand>
</feature>
<dbReference type="InterPro" id="IPR050722">
    <property type="entry name" value="Pyruvate:ferred/Flavod_OxRd"/>
</dbReference>
<dbReference type="FunFam" id="3.40.920.10:FF:000001">
    <property type="entry name" value="Pyruvate:ferredoxin (Flavodoxin) oxidoreductase"/>
    <property type="match status" value="1"/>
</dbReference>
<dbReference type="EC" id="1.2.7.1" evidence="9"/>
<dbReference type="InterPro" id="IPR017896">
    <property type="entry name" value="4Fe4S_Fe-S-bd"/>
</dbReference>
<dbReference type="InterPro" id="IPR002880">
    <property type="entry name" value="Pyrv_Fd/Flavodoxin_OxRdtase_N"/>
</dbReference>
<feature type="binding site" evidence="10">
    <location>
        <position position="64"/>
    </location>
    <ligand>
        <name>thiamine diphosphate</name>
        <dbReference type="ChEBI" id="CHEBI:58937"/>
    </ligand>
</feature>
<evidence type="ECO:0000256" key="10">
    <source>
        <dbReference type="PIRSR" id="PIRSR000159-1"/>
    </source>
</evidence>
<keyword evidence="6 9" id="KW-0560">Oxidoreductase</keyword>
<evidence type="ECO:0000256" key="2">
    <source>
        <dbReference type="ARBA" id="ARBA00022448"/>
    </source>
</evidence>
<dbReference type="RefSeq" id="WP_055331034.1">
    <property type="nucleotide sequence ID" value="NZ_CDLK01000026.1"/>
</dbReference>
<dbReference type="GO" id="GO:0051539">
    <property type="term" value="F:4 iron, 4 sulfur cluster binding"/>
    <property type="evidence" value="ECO:0007669"/>
    <property type="project" value="UniProtKB-KW"/>
</dbReference>
<dbReference type="CDD" id="cd03377">
    <property type="entry name" value="TPP_PFOR_PNO"/>
    <property type="match status" value="1"/>
</dbReference>
<dbReference type="Gene3D" id="4.10.780.10">
    <property type="entry name" value="Pyruvate-flavodoxin oxidoreductase, EKR domain"/>
    <property type="match status" value="1"/>
</dbReference>
<dbReference type="PROSITE" id="PS51379">
    <property type="entry name" value="4FE4S_FER_2"/>
    <property type="match status" value="2"/>
</dbReference>
<evidence type="ECO:0000256" key="11">
    <source>
        <dbReference type="PIRSR" id="PIRSR000159-2"/>
    </source>
</evidence>
<dbReference type="GO" id="GO:0022900">
    <property type="term" value="P:electron transport chain"/>
    <property type="evidence" value="ECO:0007669"/>
    <property type="project" value="InterPro"/>
</dbReference>
<evidence type="ECO:0000256" key="3">
    <source>
        <dbReference type="ARBA" id="ARBA00022485"/>
    </source>
</evidence>
<feature type="site" description="Important for catalytic activity" evidence="11">
    <location>
        <position position="1005"/>
    </location>
</feature>
<dbReference type="InterPro" id="IPR029061">
    <property type="entry name" value="THDP-binding"/>
</dbReference>
<feature type="binding site" evidence="12">
    <location>
        <position position="755"/>
    </location>
    <ligand>
        <name>[4Fe-4S] cluster</name>
        <dbReference type="ChEBI" id="CHEBI:49883"/>
        <label>1</label>
    </ligand>
</feature>
<dbReference type="InterPro" id="IPR017900">
    <property type="entry name" value="4Fe4S_Fe_S_CS"/>
</dbReference>
<dbReference type="SUPFAM" id="SSF52518">
    <property type="entry name" value="Thiamin diphosphate-binding fold (THDP-binding)"/>
    <property type="match status" value="2"/>
</dbReference>
<dbReference type="FunFam" id="3.40.50.920:FF:000007">
    <property type="entry name" value="Pyruvate:ferredoxin (Flavodoxin) oxidoreductase"/>
    <property type="match status" value="1"/>
</dbReference>
<protein>
    <recommendedName>
        <fullName evidence="9">Pyruvate:ferredoxin oxidoreductase</fullName>
        <ecNumber evidence="9">1.2.7.1</ecNumber>
    </recommendedName>
    <alternativeName>
        <fullName evidence="9">Pyruvate synthase</fullName>
    </alternativeName>
</protein>
<evidence type="ECO:0000256" key="1">
    <source>
        <dbReference type="ARBA" id="ARBA00009032"/>
    </source>
</evidence>
<dbReference type="PROSITE" id="PS00198">
    <property type="entry name" value="4FE4S_FER_1"/>
    <property type="match status" value="1"/>
</dbReference>
<dbReference type="GO" id="GO:0005506">
    <property type="term" value="F:iron ion binding"/>
    <property type="evidence" value="ECO:0007669"/>
    <property type="project" value="InterPro"/>
</dbReference>
<feature type="binding site" evidence="12">
    <location>
        <position position="814"/>
    </location>
    <ligand>
        <name>[4Fe-4S] cluster</name>
        <dbReference type="ChEBI" id="CHEBI:49883"/>
        <label>3</label>
    </ligand>
</feature>
<comment type="catalytic activity">
    <reaction evidence="9">
        <text>2 oxidized [2Fe-2S]-[ferredoxin] + pyruvate + CoA = 2 reduced [2Fe-2S]-[ferredoxin] + acetyl-CoA + CO2 + H(+)</text>
        <dbReference type="Rhea" id="RHEA:12765"/>
        <dbReference type="Rhea" id="RHEA-COMP:10000"/>
        <dbReference type="Rhea" id="RHEA-COMP:10001"/>
        <dbReference type="ChEBI" id="CHEBI:15361"/>
        <dbReference type="ChEBI" id="CHEBI:15378"/>
        <dbReference type="ChEBI" id="CHEBI:16526"/>
        <dbReference type="ChEBI" id="CHEBI:33737"/>
        <dbReference type="ChEBI" id="CHEBI:33738"/>
        <dbReference type="ChEBI" id="CHEBI:57287"/>
        <dbReference type="ChEBI" id="CHEBI:57288"/>
        <dbReference type="EC" id="1.2.7.1"/>
    </reaction>
</comment>
<dbReference type="FunFam" id="3.40.50.970:FF:000041">
    <property type="entry name" value="Pyruvate:ferredoxin (Flavodoxin) oxidoreductase"/>
    <property type="match status" value="1"/>
</dbReference>
<keyword evidence="3 12" id="KW-0004">4Fe-4S</keyword>
<dbReference type="FunFam" id="3.30.70.20:FF:000022">
    <property type="entry name" value="Pyruvate:ferredoxin (Flavodoxin) oxidoreductase"/>
    <property type="match status" value="1"/>
</dbReference>
<dbReference type="GO" id="GO:0019164">
    <property type="term" value="F:pyruvate synthase activity"/>
    <property type="evidence" value="ECO:0007669"/>
    <property type="project" value="UniProtKB-EC"/>
</dbReference>
<dbReference type="InterPro" id="IPR019456">
    <property type="entry name" value="Pyrv-flavodox_OxRtase_EKR"/>
</dbReference>
<evidence type="ECO:0000256" key="9">
    <source>
        <dbReference type="PIRNR" id="PIRNR000159"/>
    </source>
</evidence>
<dbReference type="SUPFAM" id="SSF52922">
    <property type="entry name" value="TK C-terminal domain-like"/>
    <property type="match status" value="1"/>
</dbReference>
<dbReference type="InterPro" id="IPR037112">
    <property type="entry name" value="Pyrv-flavodox_OxR_EKR_sf"/>
</dbReference>
<feature type="binding site" evidence="10">
    <location>
        <position position="31"/>
    </location>
    <ligand>
        <name>pyruvate</name>
        <dbReference type="ChEBI" id="CHEBI:15361"/>
    </ligand>
</feature>
<dbReference type="PIRSF" id="PIRSF000159">
    <property type="entry name" value="NifJ"/>
    <property type="match status" value="1"/>
</dbReference>
<sequence>MAKFMKTVDGNTAAAHVAYAFTDVAAIYPITPSSTMAEVVDEWAAQGRKNIFGQKVSVVEMQSEAGAAGAFHGSLQAGALTTTFTASQGLLLMIPNMYKVAGELLPGVFHVSARALASQALSIFGDHQDVMSARQTGCVLLASGSVQEVADIAPVAHLAAIEGRLPFIHFFDGFRTSHEIQKVELLENEDYAKLLNMEAVQEFRNRALSPNHPVTRGTAQNPDIYFQTREASNKYYNDIVGIVEKYMNQMSELTGRKHGLFDYYGAEDAKYVIVAMGSVTEAIEETIDVLNAQGEKYGLVKVHLYRPFSMKHFMDSMPSTVERICVLDRTKEPGATGEPLYLDVKSVYYGNEKAPMVIGGRYGLGSKDTTPTQIKTVYDNLKSESPKDQFTLGIVDDVTNTSLELADELKIAQKGTVRCKFWGLGSDGTVGANKQAIKIIGDNTKKYAQAYFAYDSKKSGGITMSHLRFGDAPIRSTYLIDEADYIACHNQAYVYQYDLLKGLKKGGVFVLNTIWNENELNEHLPAAMKNYIAKNDIQFYTVNGTKLGQEIGLGNRINMIMQSAFFKLAQIIPEADAIEYLKDSIKKAYGKKGEKIVNMNYQAVEAGMNSLVKVNVPAEWADAKEESKKEVNEPDFVKDIVRPMNAQEGDNLPVSTFNGIEDGTFPAGLAAYEKRGVAVNVPEWIVDNCIQCNQCAYICPHACIRPVLVNEEEMKNAPEKFETKKAIGKGFDGLQYRMQVSPMDCTGCGNCADICPAKEKALVMKPLDTQEVEVENWAFAVDTKKVAPKGDIMAPTTVKGSQFRQPLIEFSGACAGCGETPYIKLVTQLFGDRMMIANATGCSSIWGGSAPSTPYTVNHEGKGPSWANSLFEDNAEYGYGMFLGVKQMRAKLTETMEQLVSMDICDAARDAFNNWLENKEDSEASVKASEKVLEVLANAHEIENAEIKALVAEIEARKDYLVKRSQWILGGDGWAYDIGYGGLDHVLASGENVNVLVFDTEIYSNTGGQASKSTPVAAMAKFAAAGKRSRKKDLGMMAMSYGNVYVAQVGMGADKNQLMKAVVEAEKYDGPSLIIAYSPCISHGLKEGMGRAQANIEQAVKCGYWHLYRFNPTLKLEGKNPFTLDSKEPTESFRDFLMKQVRYAAIAKQFPDVAEELFEMAEDNAKERYESYKRLAQY</sequence>
<dbReference type="GO" id="GO:0006979">
    <property type="term" value="P:response to oxidative stress"/>
    <property type="evidence" value="ECO:0007669"/>
    <property type="project" value="TreeGrafter"/>
</dbReference>
<dbReference type="InterPro" id="IPR011766">
    <property type="entry name" value="TPP_enzyme_TPP-bd"/>
</dbReference>
<keyword evidence="4 12" id="KW-0479">Metal-binding</keyword>
<dbReference type="Gene3D" id="3.40.920.10">
    <property type="entry name" value="Pyruvate-ferredoxin oxidoreductase, PFOR, domain III"/>
    <property type="match status" value="1"/>
</dbReference>
<feature type="binding site" evidence="10">
    <location>
        <position position="842"/>
    </location>
    <ligand>
        <name>thiamine diphosphate</name>
        <dbReference type="ChEBI" id="CHEBI:58937"/>
    </ligand>
</feature>
<evidence type="ECO:0000313" key="15">
    <source>
        <dbReference type="Proteomes" id="UP000049127"/>
    </source>
</evidence>
<comment type="similarity">
    <text evidence="1 9">Belongs to the pyruvate:ferredoxin/flavodoxin oxidoreductase family.</text>
</comment>
<feature type="binding site" evidence="10">
    <location>
        <position position="819"/>
    </location>
    <ligand>
        <name>thiamine diphosphate</name>
        <dbReference type="ChEBI" id="CHEBI:58937"/>
    </ligand>
</feature>
<evidence type="ECO:0000256" key="12">
    <source>
        <dbReference type="PIRSR" id="PIRSR000159-50"/>
    </source>
</evidence>
<dbReference type="OrthoDB" id="9794954at2"/>
<dbReference type="InterPro" id="IPR019752">
    <property type="entry name" value="Pyrv/ketoisovalerate_OxRed_cat"/>
</dbReference>
<dbReference type="InterPro" id="IPR002869">
    <property type="entry name" value="Pyrv_flavodox_OxRed_cen"/>
</dbReference>
<feature type="domain" description="4Fe-4S ferredoxin-type" evidence="13">
    <location>
        <begin position="736"/>
        <end position="767"/>
    </location>
</feature>
<comment type="cofactor">
    <cofactor evidence="12">
        <name>[4Fe-4S] cluster</name>
        <dbReference type="ChEBI" id="CHEBI:49883"/>
    </cofactor>
    <text evidence="12">Binds 3 [4Fe-4S] clusters per subunit.</text>
</comment>
<dbReference type="Pfam" id="PF01558">
    <property type="entry name" value="POR"/>
    <property type="match status" value="1"/>
</dbReference>
<dbReference type="Pfam" id="PF12838">
    <property type="entry name" value="Fer4_7"/>
    <property type="match status" value="1"/>
</dbReference>
<feature type="binding site" evidence="12">
    <location>
        <position position="692"/>
    </location>
    <ligand>
        <name>[4Fe-4S] cluster</name>
        <dbReference type="ChEBI" id="CHEBI:49883"/>
        <label>1</label>
    </ligand>
</feature>
<keyword evidence="14" id="KW-0670">Pyruvate</keyword>
<dbReference type="PANTHER" id="PTHR32154">
    <property type="entry name" value="PYRUVATE-FLAVODOXIN OXIDOREDUCTASE-RELATED"/>
    <property type="match status" value="1"/>
</dbReference>
<dbReference type="Gene3D" id="3.40.50.920">
    <property type="match status" value="1"/>
</dbReference>
<dbReference type="AlphaFoldDB" id="A0A0A8W5L0"/>
<gene>
    <name evidence="14" type="primary">pfo_2</name>
    <name evidence="14" type="ORF">R28058_24931</name>
</gene>
<dbReference type="NCBIfam" id="TIGR02176">
    <property type="entry name" value="pyruv_ox_red"/>
    <property type="match status" value="1"/>
</dbReference>
<dbReference type="SUPFAM" id="SSF54862">
    <property type="entry name" value="4Fe-4S ferredoxins"/>
    <property type="match status" value="1"/>
</dbReference>
<accession>A0A0A8W5L0</accession>